<dbReference type="PANTHER" id="PTHR45955">
    <property type="entry name" value="PHOSPHOACETYLGLUCOSAMINE MUTASE"/>
    <property type="match status" value="1"/>
</dbReference>
<reference evidence="3" key="2">
    <citation type="submission" date="2020-08" db="EMBL/GenBank/DDBJ databases">
        <title>Plant Genome Project.</title>
        <authorList>
            <person name="Zhang R.-G."/>
        </authorList>
    </citation>
    <scope>NUCLEOTIDE SEQUENCE</scope>
    <source>
        <strain evidence="3">Huo1</strain>
        <tissue evidence="3">Leaf</tissue>
    </source>
</reference>
<dbReference type="EMBL" id="PNBA02000013">
    <property type="protein sequence ID" value="KAG6402524.1"/>
    <property type="molecule type" value="Genomic_DNA"/>
</dbReference>
<evidence type="ECO:0000259" key="2">
    <source>
        <dbReference type="Pfam" id="PF21404"/>
    </source>
</evidence>
<evidence type="ECO:0000313" key="3">
    <source>
        <dbReference type="EMBL" id="KAG6402524.1"/>
    </source>
</evidence>
<accession>A0A8X8ZFY7</accession>
<comment type="caution">
    <text evidence="3">The sequence shown here is derived from an EMBL/GenBank/DDBJ whole genome shotgun (WGS) entry which is preliminary data.</text>
</comment>
<feature type="domain" description="Phosphoacetylglucosamine mutase AMG1" evidence="2">
    <location>
        <begin position="101"/>
        <end position="180"/>
    </location>
</feature>
<dbReference type="SUPFAM" id="SSF55957">
    <property type="entry name" value="Phosphoglucomutase, C-terminal domain"/>
    <property type="match status" value="1"/>
</dbReference>
<evidence type="ECO:0000313" key="4">
    <source>
        <dbReference type="Proteomes" id="UP000298416"/>
    </source>
</evidence>
<dbReference type="PANTHER" id="PTHR45955:SF1">
    <property type="entry name" value="PHOSPHOACETYLGLUCOSAMINE MUTASE"/>
    <property type="match status" value="1"/>
</dbReference>
<dbReference type="FunFam" id="3.30.310.50:FF:000003">
    <property type="entry name" value="Phosphoacetylglucosamine mutase"/>
    <property type="match status" value="1"/>
</dbReference>
<evidence type="ECO:0000259" key="1">
    <source>
        <dbReference type="Pfam" id="PF00408"/>
    </source>
</evidence>
<dbReference type="Pfam" id="PF21404">
    <property type="entry name" value="AMG1_III"/>
    <property type="match status" value="1"/>
</dbReference>
<dbReference type="Gene3D" id="3.30.310.50">
    <property type="entry name" value="Alpha-D-phosphohexomutase, C-terminal domain"/>
    <property type="match status" value="1"/>
</dbReference>
<dbReference type="InterPro" id="IPR005843">
    <property type="entry name" value="A-D-PHexomutase_C"/>
</dbReference>
<reference evidence="3" key="1">
    <citation type="submission" date="2018-01" db="EMBL/GenBank/DDBJ databases">
        <authorList>
            <person name="Mao J.F."/>
        </authorList>
    </citation>
    <scope>NUCLEOTIDE SEQUENCE</scope>
    <source>
        <strain evidence="3">Huo1</strain>
        <tissue evidence="3">Leaf</tissue>
    </source>
</reference>
<protein>
    <recommendedName>
        <fullName evidence="5">Phosphoacetylglucosamine mutase</fullName>
    </recommendedName>
</protein>
<name>A0A8X8ZFY7_SALSN</name>
<dbReference type="GO" id="GO:0006048">
    <property type="term" value="P:UDP-N-acetylglucosamine biosynthetic process"/>
    <property type="evidence" value="ECO:0007669"/>
    <property type="project" value="TreeGrafter"/>
</dbReference>
<dbReference type="InterPro" id="IPR049022">
    <property type="entry name" value="AMG1_III"/>
</dbReference>
<dbReference type="Pfam" id="PF00408">
    <property type="entry name" value="PGM_PMM_IV"/>
    <property type="match status" value="1"/>
</dbReference>
<dbReference type="AlphaFoldDB" id="A0A8X8ZFY7"/>
<keyword evidence="4" id="KW-1185">Reference proteome</keyword>
<dbReference type="InterPro" id="IPR036900">
    <property type="entry name" value="A-D-PHexomutase_C_sf"/>
</dbReference>
<organism evidence="3">
    <name type="scientific">Salvia splendens</name>
    <name type="common">Scarlet sage</name>
    <dbReference type="NCBI Taxonomy" id="180675"/>
    <lineage>
        <taxon>Eukaryota</taxon>
        <taxon>Viridiplantae</taxon>
        <taxon>Streptophyta</taxon>
        <taxon>Embryophyta</taxon>
        <taxon>Tracheophyta</taxon>
        <taxon>Spermatophyta</taxon>
        <taxon>Magnoliopsida</taxon>
        <taxon>eudicotyledons</taxon>
        <taxon>Gunneridae</taxon>
        <taxon>Pentapetalae</taxon>
        <taxon>asterids</taxon>
        <taxon>lamiids</taxon>
        <taxon>Lamiales</taxon>
        <taxon>Lamiaceae</taxon>
        <taxon>Nepetoideae</taxon>
        <taxon>Mentheae</taxon>
        <taxon>Salviinae</taxon>
        <taxon>Salvia</taxon>
        <taxon>Salvia subgen. Calosphace</taxon>
        <taxon>core Calosphace</taxon>
    </lineage>
</organism>
<evidence type="ECO:0008006" key="5">
    <source>
        <dbReference type="Google" id="ProtNLM"/>
    </source>
</evidence>
<proteinExistence type="predicted"/>
<gene>
    <name evidence="3" type="ORF">SASPL_134720</name>
</gene>
<sequence length="288" mass="31535">MSHPRCLLDYIPQRDSTQNVSDKLVVDGADGVGGEKLDNLKTRLGYLTVGVRNCGGGVLTEGVGADYVQKEKMAPRNFGPADAGMNGTGSCYDSNRSQVPAKYDIGIYFKANGHGTVLFSDAFLSWLEMKNQELTSTSQDSDQHKAALRLLAVSRLINQAVGDALSGLFLVEAILKHMGWSIHKWNELYQDLPSRQLKVKVVDRTAVITEKAETKVVSPAGIQEAIDAETDKYPKGRCFIHPSGTEDVVRVYAEASSQEGADHLANSVVSLVEQYLGFDRRLINPHYC</sequence>
<feature type="domain" description="Alpha-D-phosphohexomutase C-terminal" evidence="1">
    <location>
        <begin position="213"/>
        <end position="269"/>
    </location>
</feature>
<dbReference type="GO" id="GO:0004610">
    <property type="term" value="F:phosphoacetylglucosamine mutase activity"/>
    <property type="evidence" value="ECO:0007669"/>
    <property type="project" value="TreeGrafter"/>
</dbReference>
<dbReference type="Proteomes" id="UP000298416">
    <property type="component" value="Unassembled WGS sequence"/>
</dbReference>